<dbReference type="Proteomes" id="UP000730481">
    <property type="component" value="Unassembled WGS sequence"/>
</dbReference>
<comment type="caution">
    <text evidence="2">The sequence shown here is derived from an EMBL/GenBank/DDBJ whole genome shotgun (WGS) entry which is preliminary data.</text>
</comment>
<dbReference type="OrthoDB" id="4939762at2759"/>
<proteinExistence type="predicted"/>
<organism evidence="2 3">
    <name type="scientific">Fusarium beomiforme</name>
    <dbReference type="NCBI Taxonomy" id="44412"/>
    <lineage>
        <taxon>Eukaryota</taxon>
        <taxon>Fungi</taxon>
        <taxon>Dikarya</taxon>
        <taxon>Ascomycota</taxon>
        <taxon>Pezizomycotina</taxon>
        <taxon>Sordariomycetes</taxon>
        <taxon>Hypocreomycetidae</taxon>
        <taxon>Hypocreales</taxon>
        <taxon>Nectriaceae</taxon>
        <taxon>Fusarium</taxon>
        <taxon>Fusarium burgessii species complex</taxon>
    </lineage>
</organism>
<feature type="region of interest" description="Disordered" evidence="1">
    <location>
        <begin position="138"/>
        <end position="174"/>
    </location>
</feature>
<name>A0A9P5ASR7_9HYPO</name>
<keyword evidence="3" id="KW-1185">Reference proteome</keyword>
<sequence length="341" mass="38134">MAASSSSTFNSLLSLPSAHFTFFPYLQFRLRMFKSHLEPVIILQQDDVPVNLMTAEFKNHLFYNSNGRLEEAKQQGIDLKDIVFGNDCLPTWASRTWDSEYETLHEFLQHDLLSLHEALTAGILGAAAEQAVQFLPKQNDEGSYHSSSDSDIVEHTGTSGGTISHENAGTPDADISMNLHHLDLSDSDYDSDIDSDVSESEISFVMIQNDGNPTNDEDEGNTIFDPEPMYDDSDDDEQHIFHGAELVGFPGQQANTDLEVYIAEDDEDIQDLPKMELVVDQESYERVFGIDGAIELEIVGGRLICTGELYEEDQEMVLEEKTDDMTNDMADVSLVDLDEEL</sequence>
<reference evidence="2" key="1">
    <citation type="journal article" date="2017" name="Mycologia">
        <title>Fusarium algeriense, sp. nov., a novel toxigenic crown rot pathogen of durum wheat from Algeria is nested in the Fusarium burgessii species complex.</title>
        <authorList>
            <person name="Laraba I."/>
            <person name="Keddad A."/>
            <person name="Boureghda H."/>
            <person name="Abdallah N."/>
            <person name="Vaughan M.M."/>
            <person name="Proctor R.H."/>
            <person name="Busman M."/>
            <person name="O'Donnell K."/>
        </authorList>
    </citation>
    <scope>NUCLEOTIDE SEQUENCE</scope>
    <source>
        <strain evidence="2">NRRL 25174</strain>
    </source>
</reference>
<evidence type="ECO:0000313" key="3">
    <source>
        <dbReference type="Proteomes" id="UP000730481"/>
    </source>
</evidence>
<evidence type="ECO:0000256" key="1">
    <source>
        <dbReference type="SAM" id="MobiDB-lite"/>
    </source>
</evidence>
<dbReference type="AlphaFoldDB" id="A0A9P5ASR7"/>
<dbReference type="EMBL" id="PVQB02000059">
    <property type="protein sequence ID" value="KAF4344310.1"/>
    <property type="molecule type" value="Genomic_DNA"/>
</dbReference>
<reference evidence="2" key="2">
    <citation type="submission" date="2020-02" db="EMBL/GenBank/DDBJ databases">
        <title>Identification and distribution of gene clusters putatively required for synthesis of sphingolipid metabolism inhibitors in phylogenetically diverse species of the filamentous fungus Fusarium.</title>
        <authorList>
            <person name="Kim H.-S."/>
            <person name="Busman M."/>
            <person name="Brown D.W."/>
            <person name="Divon H."/>
            <person name="Uhlig S."/>
            <person name="Proctor R.H."/>
        </authorList>
    </citation>
    <scope>NUCLEOTIDE SEQUENCE</scope>
    <source>
        <strain evidence="2">NRRL 25174</strain>
    </source>
</reference>
<protein>
    <submittedName>
        <fullName evidence="2">Uncharacterized protein</fullName>
    </submittedName>
</protein>
<accession>A0A9P5ASR7</accession>
<evidence type="ECO:0000313" key="2">
    <source>
        <dbReference type="EMBL" id="KAF4344310.1"/>
    </source>
</evidence>
<gene>
    <name evidence="2" type="ORF">FBEOM_1704</name>
</gene>